<reference evidence="1 2" key="1">
    <citation type="submission" date="2023-10" db="EMBL/GenBank/DDBJ databases">
        <title>Saccharopolyspora sp. nov., isolated from mangrove soil.</title>
        <authorList>
            <person name="Lu Y."/>
            <person name="Liu W."/>
        </authorList>
    </citation>
    <scope>NUCLEOTIDE SEQUENCE [LARGE SCALE GENOMIC DNA]</scope>
    <source>
        <strain evidence="1 2">S2-29</strain>
    </source>
</reference>
<name>A0ABU6AIM0_9PSEU</name>
<accession>A0ABU6AIM0</accession>
<evidence type="ECO:0000313" key="1">
    <source>
        <dbReference type="EMBL" id="MEB3371293.1"/>
    </source>
</evidence>
<dbReference type="InterPro" id="IPR031795">
    <property type="entry name" value="Zf-HC3"/>
</dbReference>
<dbReference type="RefSeq" id="WP_324268728.1">
    <property type="nucleotide sequence ID" value="NZ_JAWLNX010000026.1"/>
</dbReference>
<sequence>MTISIWTTPPGHVQIFAACISHAVSSFSIPLETVKVSATDIFLVMEDTAMAFQPHPFHWAPAAGRRHASVDPYPPGCSIYPNGVEITTLCGETVTSARGEMAWLWETCPGCDQAVRKLLGIAWRPTVIEETAARP</sequence>
<organism evidence="1 2">
    <name type="scientific">Saccharopolyspora mangrovi</name>
    <dbReference type="NCBI Taxonomy" id="3082379"/>
    <lineage>
        <taxon>Bacteria</taxon>
        <taxon>Bacillati</taxon>
        <taxon>Actinomycetota</taxon>
        <taxon>Actinomycetes</taxon>
        <taxon>Pseudonocardiales</taxon>
        <taxon>Pseudonocardiaceae</taxon>
        <taxon>Saccharopolyspora</taxon>
    </lineage>
</organism>
<protein>
    <submittedName>
        <fullName evidence="1">Zinc finger protein</fullName>
    </submittedName>
</protein>
<proteinExistence type="predicted"/>
<evidence type="ECO:0000313" key="2">
    <source>
        <dbReference type="Proteomes" id="UP001327093"/>
    </source>
</evidence>
<keyword evidence="2" id="KW-1185">Reference proteome</keyword>
<dbReference type="Gene3D" id="2.30.30.990">
    <property type="entry name" value="Malonyl-[acyl-carrier protein] O-methyltransferase, zinc-finger motif"/>
    <property type="match status" value="1"/>
</dbReference>
<gene>
    <name evidence="1" type="ORF">R4I43_28185</name>
</gene>
<dbReference type="Pfam" id="PF16827">
    <property type="entry name" value="zf-HC3"/>
    <property type="match status" value="1"/>
</dbReference>
<dbReference type="EMBL" id="JAWLNX010000026">
    <property type="protein sequence ID" value="MEB3371293.1"/>
    <property type="molecule type" value="Genomic_DNA"/>
</dbReference>
<dbReference type="Proteomes" id="UP001327093">
    <property type="component" value="Unassembled WGS sequence"/>
</dbReference>
<comment type="caution">
    <text evidence="1">The sequence shown here is derived from an EMBL/GenBank/DDBJ whole genome shotgun (WGS) entry which is preliminary data.</text>
</comment>